<reference evidence="2 3" key="1">
    <citation type="submission" date="2019-02" db="EMBL/GenBank/DDBJ databases">
        <title>Deep-cultivation of Planctomycetes and their phenomic and genomic characterization uncovers novel biology.</title>
        <authorList>
            <person name="Wiegand S."/>
            <person name="Jogler M."/>
            <person name="Boedeker C."/>
            <person name="Pinto D."/>
            <person name="Vollmers J."/>
            <person name="Rivas-Marin E."/>
            <person name="Kohn T."/>
            <person name="Peeters S.H."/>
            <person name="Heuer A."/>
            <person name="Rast P."/>
            <person name="Oberbeckmann S."/>
            <person name="Bunk B."/>
            <person name="Jeske O."/>
            <person name="Meyerdierks A."/>
            <person name="Storesund J.E."/>
            <person name="Kallscheuer N."/>
            <person name="Luecker S."/>
            <person name="Lage O.M."/>
            <person name="Pohl T."/>
            <person name="Merkel B.J."/>
            <person name="Hornburger P."/>
            <person name="Mueller R.-W."/>
            <person name="Bruemmer F."/>
            <person name="Labrenz M."/>
            <person name="Spormann A.M."/>
            <person name="Op den Camp H."/>
            <person name="Overmann J."/>
            <person name="Amann R."/>
            <person name="Jetten M.S.M."/>
            <person name="Mascher T."/>
            <person name="Medema M.H."/>
            <person name="Devos D.P."/>
            <person name="Kaster A.-K."/>
            <person name="Ovreas L."/>
            <person name="Rohde M."/>
            <person name="Galperin M.Y."/>
            <person name="Jogler C."/>
        </authorList>
    </citation>
    <scope>NUCLEOTIDE SEQUENCE [LARGE SCALE GENOMIC DNA]</scope>
    <source>
        <strain evidence="2 3">Pan189</strain>
    </source>
</reference>
<keyword evidence="3" id="KW-1185">Reference proteome</keyword>
<organism evidence="2 3">
    <name type="scientific">Stratiformator vulcanicus</name>
    <dbReference type="NCBI Taxonomy" id="2527980"/>
    <lineage>
        <taxon>Bacteria</taxon>
        <taxon>Pseudomonadati</taxon>
        <taxon>Planctomycetota</taxon>
        <taxon>Planctomycetia</taxon>
        <taxon>Planctomycetales</taxon>
        <taxon>Planctomycetaceae</taxon>
        <taxon>Stratiformator</taxon>
    </lineage>
</organism>
<keyword evidence="1" id="KW-0472">Membrane</keyword>
<evidence type="ECO:0000313" key="2">
    <source>
        <dbReference type="EMBL" id="QDT37969.1"/>
    </source>
</evidence>
<accession>A0A517R261</accession>
<sequence length="169" mass="18214">MNIDNHTLAKRFFWTFALVTFFGTITVGFFGVGIVWMLIATPILARWWTQSQSERRVETADTPPVQMVQLFFAQVGVGFCCLIAGGIAGAVGCGAGFAVAELFWGQHGSYPTYPEVTLAVLLSAVMTLVVGGTVVWQLTCRMTEKCFGAGVFSGKVAEPEDATGRTDDT</sequence>
<evidence type="ECO:0000256" key="1">
    <source>
        <dbReference type="SAM" id="Phobius"/>
    </source>
</evidence>
<name>A0A517R261_9PLAN</name>
<dbReference type="Proteomes" id="UP000317318">
    <property type="component" value="Chromosome"/>
</dbReference>
<evidence type="ECO:0000313" key="3">
    <source>
        <dbReference type="Proteomes" id="UP000317318"/>
    </source>
</evidence>
<feature type="transmembrane region" description="Helical" evidence="1">
    <location>
        <begin position="12"/>
        <end position="39"/>
    </location>
</feature>
<dbReference type="AlphaFoldDB" id="A0A517R261"/>
<keyword evidence="1" id="KW-0812">Transmembrane</keyword>
<feature type="transmembrane region" description="Helical" evidence="1">
    <location>
        <begin position="116"/>
        <end position="136"/>
    </location>
</feature>
<protein>
    <submittedName>
        <fullName evidence="2">Uncharacterized protein</fullName>
    </submittedName>
</protein>
<feature type="transmembrane region" description="Helical" evidence="1">
    <location>
        <begin position="71"/>
        <end position="104"/>
    </location>
</feature>
<keyword evidence="1" id="KW-1133">Transmembrane helix</keyword>
<dbReference type="RefSeq" id="WP_145364039.1">
    <property type="nucleotide sequence ID" value="NZ_CP036268.1"/>
</dbReference>
<dbReference type="EMBL" id="CP036268">
    <property type="protein sequence ID" value="QDT37969.1"/>
    <property type="molecule type" value="Genomic_DNA"/>
</dbReference>
<dbReference type="KEGG" id="svp:Pan189_23530"/>
<gene>
    <name evidence="2" type="ORF">Pan189_23530</name>
</gene>
<proteinExistence type="predicted"/>